<name>A0ABU8HHU6_9BACI</name>
<sequence length="548" mass="61428">MSTDIDALQAQIDDLQQKKLTKDLLYKRREVIRLPLLFPDYQSIIDKLRTIFIYPQGFTIDWDTREVLVVYSPYTGTDRFVVIFDLDTGDYKTYYQAGYSGGEGIVIRYINTSRYLYVKTAGNKIGKFDITVEPTKGASLTPIEEYDVNMHYNFSYRNGQWLVEQEGADIGKFARRKAFGVYNDDFELIRVITIEPSSGGLFNSDYTDYLPKRQGIALTDNSIVQGTGGPALRTNPDIPLMYQGLVEYSPAGVVVQEGLVHHTKMMDIMEQHGFDCERIENEGIHVSPDNNIYSLFVYQSRLIPESINEGIVIFEEMSSSKDAIDFSSAKTTYPAYDLTKFTDRPYPRMGDGQMYNFMTGAKLDTIDKVCKMMANTGMGEFSFYSSAVDMVDIEGTNIPNTTFVKIYNANNEAFFMEYLGNPLNQRFLIYGSPRKQLELIPSTPTAVPMGSGVSSFYPNSGLTAKKTADNLVTLRGTLYVPTILPALLGTLSTEYRPPFNLVFPIALSSSPVGGYGVVSVKTTGEIQLTYTSHIVNYATVNGISYNTD</sequence>
<protein>
    <submittedName>
        <fullName evidence="1">Uncharacterized protein</fullName>
    </submittedName>
</protein>
<evidence type="ECO:0000313" key="2">
    <source>
        <dbReference type="Proteomes" id="UP001312865"/>
    </source>
</evidence>
<dbReference type="EMBL" id="JBBAXC010000015">
    <property type="protein sequence ID" value="MEI5908742.1"/>
    <property type="molecule type" value="Genomic_DNA"/>
</dbReference>
<organism evidence="1 2">
    <name type="scientific">Bacillus spongiae</name>
    <dbReference type="NCBI Taxonomy" id="2683610"/>
    <lineage>
        <taxon>Bacteria</taxon>
        <taxon>Bacillati</taxon>
        <taxon>Bacillota</taxon>
        <taxon>Bacilli</taxon>
        <taxon>Bacillales</taxon>
        <taxon>Bacillaceae</taxon>
        <taxon>Bacillus</taxon>
    </lineage>
</organism>
<keyword evidence="2" id="KW-1185">Reference proteome</keyword>
<dbReference type="Proteomes" id="UP001312865">
    <property type="component" value="Unassembled WGS sequence"/>
</dbReference>
<evidence type="ECO:0000313" key="1">
    <source>
        <dbReference type="EMBL" id="MEI5908742.1"/>
    </source>
</evidence>
<reference evidence="1 2" key="1">
    <citation type="journal article" date="2018" name="J. Microbiol.">
        <title>Bacillus spongiae sp. nov., isolated from sponge of Jeju Island.</title>
        <authorList>
            <person name="Lee G.E."/>
            <person name="Im W.T."/>
            <person name="Park J.S."/>
        </authorList>
    </citation>
    <scope>NUCLEOTIDE SEQUENCE [LARGE SCALE GENOMIC DNA]</scope>
    <source>
        <strain evidence="1 2">135PIL107-10</strain>
    </source>
</reference>
<comment type="caution">
    <text evidence="1">The sequence shown here is derived from an EMBL/GenBank/DDBJ whole genome shotgun (WGS) entry which is preliminary data.</text>
</comment>
<gene>
    <name evidence="1" type="ORF">WAK64_16970</name>
</gene>
<dbReference type="RefSeq" id="WP_336588189.1">
    <property type="nucleotide sequence ID" value="NZ_JBBAXC010000015.1"/>
</dbReference>
<accession>A0ABU8HHU6</accession>
<proteinExistence type="predicted"/>